<dbReference type="Gene3D" id="3.30.465.10">
    <property type="match status" value="1"/>
</dbReference>
<keyword evidence="12 16" id="KW-0560">Oxidoreductase</keyword>
<feature type="active site" evidence="16">
    <location>
        <position position="162"/>
    </location>
</feature>
<dbReference type="SUPFAM" id="SSF56194">
    <property type="entry name" value="Uridine diphospho-N-Acetylenolpyruvylglucosamine reductase, MurB, C-terminal domain"/>
    <property type="match status" value="1"/>
</dbReference>
<evidence type="ECO:0000256" key="15">
    <source>
        <dbReference type="ARBA" id="ARBA00048914"/>
    </source>
</evidence>
<comment type="caution">
    <text evidence="18">The sequence shown here is derived from an EMBL/GenBank/DDBJ whole genome shotgun (WGS) entry which is preliminary data.</text>
</comment>
<feature type="active site" evidence="16">
    <location>
        <position position="282"/>
    </location>
</feature>
<evidence type="ECO:0000256" key="8">
    <source>
        <dbReference type="ARBA" id="ARBA00022827"/>
    </source>
</evidence>
<dbReference type="InterPro" id="IPR006094">
    <property type="entry name" value="Oxid_FAD_bind_N"/>
</dbReference>
<evidence type="ECO:0000256" key="16">
    <source>
        <dbReference type="HAMAP-Rule" id="MF_00037"/>
    </source>
</evidence>
<keyword evidence="5 16" id="KW-0963">Cytoplasm</keyword>
<feature type="domain" description="FAD-binding PCMH-type" evidence="17">
    <location>
        <begin position="17"/>
        <end position="183"/>
    </location>
</feature>
<dbReference type="GO" id="GO:0008360">
    <property type="term" value="P:regulation of cell shape"/>
    <property type="evidence" value="ECO:0007669"/>
    <property type="project" value="UniProtKB-KW"/>
</dbReference>
<evidence type="ECO:0000256" key="10">
    <source>
        <dbReference type="ARBA" id="ARBA00022960"/>
    </source>
</evidence>
<comment type="subcellular location">
    <subcellularLocation>
        <location evidence="3 16">Cytoplasm</location>
    </subcellularLocation>
</comment>
<reference evidence="18 19" key="1">
    <citation type="submission" date="2016-11" db="EMBL/GenBank/DDBJ databases">
        <title>Description of two novel members of the family Erysipelotrichaceae: Ileibacterium lipovorans gen. nov., sp. nov. and Dubosiella newyorkensis, gen. nov., sp. nov.</title>
        <authorList>
            <person name="Cox L.M."/>
            <person name="Sohn J."/>
            <person name="Tyrrell K.L."/>
            <person name="Citron D.M."/>
            <person name="Lawson P.A."/>
            <person name="Patel N.B."/>
            <person name="Iizumi T."/>
            <person name="Perez-Perez G.I."/>
            <person name="Goldstein E.J."/>
            <person name="Blaser M.J."/>
        </authorList>
    </citation>
    <scope>NUCLEOTIDE SEQUENCE [LARGE SCALE GENOMIC DNA]</scope>
    <source>
        <strain evidence="18 19">NYU-BL-A3</strain>
    </source>
</reference>
<dbReference type="InterPro" id="IPR003170">
    <property type="entry name" value="MurB"/>
</dbReference>
<dbReference type="PANTHER" id="PTHR21071:SF4">
    <property type="entry name" value="UDP-N-ACETYLENOLPYRUVOYLGLUCOSAMINE REDUCTASE"/>
    <property type="match status" value="1"/>
</dbReference>
<evidence type="ECO:0000313" key="19">
    <source>
        <dbReference type="Proteomes" id="UP000186341"/>
    </source>
</evidence>
<dbReference type="InterPro" id="IPR016167">
    <property type="entry name" value="FAD-bd_PCMH_sub1"/>
</dbReference>
<gene>
    <name evidence="16" type="primary">murB</name>
    <name evidence="18" type="ORF">BO222_08120</name>
</gene>
<dbReference type="OrthoDB" id="9804753at2"/>
<comment type="catalytic activity">
    <reaction evidence="15 16">
        <text>UDP-N-acetyl-alpha-D-muramate + NADP(+) = UDP-N-acetyl-3-O-(1-carboxyvinyl)-alpha-D-glucosamine + NADPH + H(+)</text>
        <dbReference type="Rhea" id="RHEA:12248"/>
        <dbReference type="ChEBI" id="CHEBI:15378"/>
        <dbReference type="ChEBI" id="CHEBI:57783"/>
        <dbReference type="ChEBI" id="CHEBI:58349"/>
        <dbReference type="ChEBI" id="CHEBI:68483"/>
        <dbReference type="ChEBI" id="CHEBI:70757"/>
        <dbReference type="EC" id="1.3.1.98"/>
    </reaction>
</comment>
<comment type="function">
    <text evidence="2 16">Cell wall formation.</text>
</comment>
<evidence type="ECO:0000259" key="17">
    <source>
        <dbReference type="PROSITE" id="PS51387"/>
    </source>
</evidence>
<dbReference type="SUPFAM" id="SSF56176">
    <property type="entry name" value="FAD-binding/transporter-associated domain-like"/>
    <property type="match status" value="1"/>
</dbReference>
<dbReference type="GO" id="GO:0005829">
    <property type="term" value="C:cytosol"/>
    <property type="evidence" value="ECO:0007669"/>
    <property type="project" value="TreeGrafter"/>
</dbReference>
<dbReference type="GeneID" id="82203139"/>
<dbReference type="HAMAP" id="MF_00037">
    <property type="entry name" value="MurB"/>
    <property type="match status" value="1"/>
</dbReference>
<feature type="active site" description="Proton donor" evidence="16">
    <location>
        <position position="212"/>
    </location>
</feature>
<evidence type="ECO:0000256" key="11">
    <source>
        <dbReference type="ARBA" id="ARBA00022984"/>
    </source>
</evidence>
<dbReference type="InterPro" id="IPR016169">
    <property type="entry name" value="FAD-bd_PCMH_sub2"/>
</dbReference>
<organism evidence="18 19">
    <name type="scientific">Ileibacterium valens</name>
    <dbReference type="NCBI Taxonomy" id="1862668"/>
    <lineage>
        <taxon>Bacteria</taxon>
        <taxon>Bacillati</taxon>
        <taxon>Bacillota</taxon>
        <taxon>Erysipelotrichia</taxon>
        <taxon>Erysipelotrichales</taxon>
        <taxon>Erysipelotrichaceae</taxon>
        <taxon>Ileibacterium</taxon>
    </lineage>
</organism>
<dbReference type="InterPro" id="IPR011601">
    <property type="entry name" value="MurB_C"/>
</dbReference>
<dbReference type="Proteomes" id="UP000186341">
    <property type="component" value="Unassembled WGS sequence"/>
</dbReference>
<dbReference type="InterPro" id="IPR036635">
    <property type="entry name" value="MurB_C_sf"/>
</dbReference>
<keyword evidence="19" id="KW-1185">Reference proteome</keyword>
<dbReference type="Gene3D" id="3.30.43.10">
    <property type="entry name" value="Uridine Diphospho-n-acetylenolpyruvylglucosamine Reductase, domain 2"/>
    <property type="match status" value="1"/>
</dbReference>
<dbReference type="UniPathway" id="UPA00219"/>
<dbReference type="RefSeq" id="WP_075820041.1">
    <property type="nucleotide sequence ID" value="NZ_CAOUMU010000200.1"/>
</dbReference>
<dbReference type="GO" id="GO:0009252">
    <property type="term" value="P:peptidoglycan biosynthetic process"/>
    <property type="evidence" value="ECO:0007669"/>
    <property type="project" value="UniProtKB-UniRule"/>
</dbReference>
<evidence type="ECO:0000256" key="2">
    <source>
        <dbReference type="ARBA" id="ARBA00003921"/>
    </source>
</evidence>
<evidence type="ECO:0000256" key="14">
    <source>
        <dbReference type="ARBA" id="ARBA00023316"/>
    </source>
</evidence>
<keyword evidence="13 16" id="KW-0131">Cell cycle</keyword>
<keyword evidence="8 16" id="KW-0274">FAD</keyword>
<evidence type="ECO:0000256" key="12">
    <source>
        <dbReference type="ARBA" id="ARBA00023002"/>
    </source>
</evidence>
<dbReference type="Pfam" id="PF02873">
    <property type="entry name" value="MurB_C"/>
    <property type="match status" value="1"/>
</dbReference>
<name>A0A1U7NF23_9FIRM</name>
<dbReference type="GO" id="GO:0071555">
    <property type="term" value="P:cell wall organization"/>
    <property type="evidence" value="ECO:0007669"/>
    <property type="project" value="UniProtKB-KW"/>
</dbReference>
<keyword evidence="9 16" id="KW-0521">NADP</keyword>
<dbReference type="Gene3D" id="3.90.78.10">
    <property type="entry name" value="UDP-N-acetylenolpyruvoylglucosamine reductase, C-terminal domain"/>
    <property type="match status" value="1"/>
</dbReference>
<dbReference type="NCBIfam" id="NF010480">
    <property type="entry name" value="PRK13905.1"/>
    <property type="match status" value="1"/>
</dbReference>
<accession>A0A1U7NF23</accession>
<evidence type="ECO:0000256" key="7">
    <source>
        <dbReference type="ARBA" id="ARBA00022630"/>
    </source>
</evidence>
<protein>
    <recommendedName>
        <fullName evidence="16">UDP-N-acetylenolpyruvoylglucosamine reductase</fullName>
        <ecNumber evidence="16">1.3.1.98</ecNumber>
    </recommendedName>
    <alternativeName>
        <fullName evidence="16">UDP-N-acetylmuramate dehydrogenase</fullName>
    </alternativeName>
</protein>
<dbReference type="InterPro" id="IPR036318">
    <property type="entry name" value="FAD-bd_PCMH-like_sf"/>
</dbReference>
<dbReference type="NCBIfam" id="TIGR00179">
    <property type="entry name" value="murB"/>
    <property type="match status" value="1"/>
</dbReference>
<keyword evidence="10 16" id="KW-0133">Cell shape</keyword>
<dbReference type="Pfam" id="PF01565">
    <property type="entry name" value="FAD_binding_4"/>
    <property type="match status" value="1"/>
</dbReference>
<dbReference type="InterPro" id="IPR016166">
    <property type="entry name" value="FAD-bd_PCMH"/>
</dbReference>
<evidence type="ECO:0000256" key="4">
    <source>
        <dbReference type="ARBA" id="ARBA00004752"/>
    </source>
</evidence>
<evidence type="ECO:0000313" key="18">
    <source>
        <dbReference type="EMBL" id="OLU38624.1"/>
    </source>
</evidence>
<keyword evidence="14 16" id="KW-0961">Cell wall biogenesis/degradation</keyword>
<dbReference type="EC" id="1.3.1.98" evidence="16"/>
<keyword evidence="11 16" id="KW-0573">Peptidoglycan synthesis</keyword>
<dbReference type="GO" id="GO:0008762">
    <property type="term" value="F:UDP-N-acetylmuramate dehydrogenase activity"/>
    <property type="evidence" value="ECO:0007669"/>
    <property type="project" value="UniProtKB-UniRule"/>
</dbReference>
<dbReference type="PANTHER" id="PTHR21071">
    <property type="entry name" value="UDP-N-ACETYLENOLPYRUVOYLGLUCOSAMINE REDUCTASE"/>
    <property type="match status" value="1"/>
</dbReference>
<evidence type="ECO:0000256" key="1">
    <source>
        <dbReference type="ARBA" id="ARBA00001974"/>
    </source>
</evidence>
<dbReference type="GO" id="GO:0071949">
    <property type="term" value="F:FAD binding"/>
    <property type="evidence" value="ECO:0007669"/>
    <property type="project" value="InterPro"/>
</dbReference>
<comment type="similarity">
    <text evidence="16">Belongs to the MurB family.</text>
</comment>
<evidence type="ECO:0000256" key="6">
    <source>
        <dbReference type="ARBA" id="ARBA00022618"/>
    </source>
</evidence>
<keyword evidence="6 16" id="KW-0132">Cell division</keyword>
<comment type="pathway">
    <text evidence="4 16">Cell wall biogenesis; peptidoglycan biosynthesis.</text>
</comment>
<evidence type="ECO:0000256" key="9">
    <source>
        <dbReference type="ARBA" id="ARBA00022857"/>
    </source>
</evidence>
<dbReference type="AlphaFoldDB" id="A0A1U7NF23"/>
<evidence type="ECO:0000256" key="3">
    <source>
        <dbReference type="ARBA" id="ARBA00004496"/>
    </source>
</evidence>
<dbReference type="PROSITE" id="PS51387">
    <property type="entry name" value="FAD_PCMH"/>
    <property type="match status" value="1"/>
</dbReference>
<dbReference type="EMBL" id="MPJW01000158">
    <property type="protein sequence ID" value="OLU38624.1"/>
    <property type="molecule type" value="Genomic_DNA"/>
</dbReference>
<comment type="cofactor">
    <cofactor evidence="1 16">
        <name>FAD</name>
        <dbReference type="ChEBI" id="CHEBI:57692"/>
    </cofactor>
</comment>
<keyword evidence="7 16" id="KW-0285">Flavoprotein</keyword>
<dbReference type="GO" id="GO:0051301">
    <property type="term" value="P:cell division"/>
    <property type="evidence" value="ECO:0007669"/>
    <property type="project" value="UniProtKB-KW"/>
</dbReference>
<evidence type="ECO:0000256" key="5">
    <source>
        <dbReference type="ARBA" id="ARBA00022490"/>
    </source>
</evidence>
<proteinExistence type="inferred from homology"/>
<sequence>MNYEIGKKLKDSTTLKIGGPAARYYRPGSEEEIRSILLDAKECNAPICMLGKGSNVLFEDEGYDGWIIETITNFTGIKQLDPNRVEVLAGTTNEQLANWLAERGLGGFEFASGIPGTVGGAVIMNAGAYGGEIKDIIESCEWMDEDGNVHNTPAEELDLSYRHSMFSDRFGIVLKAVFQFEDRDKEDIYHAMDELHERRWTRQPMEMPSAGSTFKRPENGFASALIRECGLQGTSVNDAQVSEKHTGFLINRGQASCKDFLELVRIVQDEVYRKKGIHLEMEVHVIPKEGK</sequence>
<evidence type="ECO:0000256" key="13">
    <source>
        <dbReference type="ARBA" id="ARBA00023306"/>
    </source>
</evidence>